<dbReference type="GO" id="GO:0003747">
    <property type="term" value="F:translation release factor activity"/>
    <property type="evidence" value="ECO:0007669"/>
    <property type="project" value="InterPro"/>
</dbReference>
<keyword evidence="8" id="KW-1185">Reference proteome</keyword>
<name>U4L9T2_PYROM</name>
<evidence type="ECO:0000256" key="1">
    <source>
        <dbReference type="ARBA" id="ARBA00004173"/>
    </source>
</evidence>
<gene>
    <name evidence="7" type="ORF">PCON_06531</name>
</gene>
<dbReference type="Proteomes" id="UP000018144">
    <property type="component" value="Unassembled WGS sequence"/>
</dbReference>
<reference evidence="7 8" key="1">
    <citation type="journal article" date="2013" name="PLoS Genet.">
        <title>The genome and development-dependent transcriptomes of Pyronema confluens: a window into fungal evolution.</title>
        <authorList>
            <person name="Traeger S."/>
            <person name="Altegoer F."/>
            <person name="Freitag M."/>
            <person name="Gabaldon T."/>
            <person name="Kempken F."/>
            <person name="Kumar A."/>
            <person name="Marcet-Houben M."/>
            <person name="Poggeler S."/>
            <person name="Stajich J.E."/>
            <person name="Nowrousian M."/>
        </authorList>
    </citation>
    <scope>NUCLEOTIDE SEQUENCE [LARGE SCALE GENOMIC DNA]</scope>
    <source>
        <strain evidence="8">CBS 100304</strain>
        <tissue evidence="7">Vegetative mycelium</tissue>
    </source>
</reference>
<sequence>MTLLRLLNFRRPFSVVAPLRQLPPRPVKPKASHIDESEITEVFLHGSGPGGQKINKTSSAVQLKHIPTGIVVKCQETRSRSQNRKLARELLAERLDQEAHGANSWANWKQEYEANLRARALKKTRRKHNKGKVPIEWETDTKPPREKPVSDKPDIVVEEDIVGEASELPPSQRIKVTSKDVRAMPWDSTFPLIQEVRYEGDINKFPGVKAGLDEELVLRYRGYGGTNYEDLINKTRLEQIAAGRDPTQWQQRTVEKPQYVKKEDGTWALEMTKITEWVDTVWERQHNLQVEAQDKIDAVKEPEREKREAEAAIRKAIKKAEIDEKREQKKKAKELEEQRRQQQSKEAMRNGLPPPGPSNQKSPPRRTITHDRNDRNHRPHGRRNDSQDDHQYNNRQHDEPQRNQRYERPQQDSHPREESSGFKVFRIF</sequence>
<dbReference type="PANTHER" id="PTHR46203">
    <property type="entry name" value="PROBABLE PEPTIDE CHAIN RELEASE FACTOR C12ORF65"/>
    <property type="match status" value="1"/>
</dbReference>
<dbReference type="InterPro" id="IPR045853">
    <property type="entry name" value="Pep_chain_release_fac_I_sf"/>
</dbReference>
<dbReference type="GO" id="GO:0005739">
    <property type="term" value="C:mitochondrion"/>
    <property type="evidence" value="ECO:0007669"/>
    <property type="project" value="UniProtKB-SubCell"/>
</dbReference>
<dbReference type="AlphaFoldDB" id="U4L9T2"/>
<dbReference type="EMBL" id="HF935324">
    <property type="protein sequence ID" value="CCX06944.1"/>
    <property type="molecule type" value="Genomic_DNA"/>
</dbReference>
<dbReference type="Gene3D" id="3.30.160.20">
    <property type="match status" value="1"/>
</dbReference>
<proteinExistence type="inferred from homology"/>
<dbReference type="STRING" id="1076935.U4L9T2"/>
<dbReference type="SUPFAM" id="SSF75620">
    <property type="entry name" value="Release factor"/>
    <property type="match status" value="1"/>
</dbReference>
<dbReference type="OrthoDB" id="277888at2759"/>
<dbReference type="eggNOG" id="KOG2726">
    <property type="taxonomic scope" value="Eukaryota"/>
</dbReference>
<accession>U4L9T2</accession>
<feature type="domain" description="Prokaryotic-type class I peptide chain release factors" evidence="6">
    <location>
        <begin position="33"/>
        <end position="130"/>
    </location>
</feature>
<dbReference type="Pfam" id="PF00472">
    <property type="entry name" value="RF-1"/>
    <property type="match status" value="1"/>
</dbReference>
<dbReference type="FunFam" id="3.30.160.20:FF:000065">
    <property type="entry name" value="Peptidyl-tRNA hydrolase domain protein"/>
    <property type="match status" value="1"/>
</dbReference>
<evidence type="ECO:0000256" key="5">
    <source>
        <dbReference type="SAM" id="MobiDB-lite"/>
    </source>
</evidence>
<comment type="similarity">
    <text evidence="2">Belongs to the prokaryotic/mitochondrial release factor family.</text>
</comment>
<protein>
    <submittedName>
        <fullName evidence="7">Similar to Uncharacterized peptide chain release factor-like protein YLR281C, mitochondrial acc. no. Q05863</fullName>
    </submittedName>
</protein>
<evidence type="ECO:0000256" key="3">
    <source>
        <dbReference type="ARBA" id="ARBA00022946"/>
    </source>
</evidence>
<dbReference type="InterPro" id="IPR052405">
    <property type="entry name" value="Mito_Transl_Release_Factor"/>
</dbReference>
<evidence type="ECO:0000259" key="6">
    <source>
        <dbReference type="Pfam" id="PF00472"/>
    </source>
</evidence>
<dbReference type="InterPro" id="IPR000352">
    <property type="entry name" value="Pep_chain_release_fac_I"/>
</dbReference>
<feature type="compositionally biased region" description="Basic and acidic residues" evidence="5">
    <location>
        <begin position="368"/>
        <end position="420"/>
    </location>
</feature>
<evidence type="ECO:0000313" key="7">
    <source>
        <dbReference type="EMBL" id="CCX06944.1"/>
    </source>
</evidence>
<dbReference type="GO" id="GO:0032543">
    <property type="term" value="P:mitochondrial translation"/>
    <property type="evidence" value="ECO:0007669"/>
    <property type="project" value="UniProtKB-ARBA"/>
</dbReference>
<dbReference type="PANTHER" id="PTHR46203:SF1">
    <property type="entry name" value="MITOCHONDRIAL TRANSLATION RELEASE FACTOR IN RESCUE"/>
    <property type="match status" value="1"/>
</dbReference>
<feature type="region of interest" description="Disordered" evidence="5">
    <location>
        <begin position="324"/>
        <end position="428"/>
    </location>
</feature>
<keyword evidence="4" id="KW-0496">Mitochondrion</keyword>
<evidence type="ECO:0000256" key="4">
    <source>
        <dbReference type="ARBA" id="ARBA00023128"/>
    </source>
</evidence>
<evidence type="ECO:0000313" key="8">
    <source>
        <dbReference type="Proteomes" id="UP000018144"/>
    </source>
</evidence>
<organism evidence="7 8">
    <name type="scientific">Pyronema omphalodes (strain CBS 100304)</name>
    <name type="common">Pyronema confluens</name>
    <dbReference type="NCBI Taxonomy" id="1076935"/>
    <lineage>
        <taxon>Eukaryota</taxon>
        <taxon>Fungi</taxon>
        <taxon>Dikarya</taxon>
        <taxon>Ascomycota</taxon>
        <taxon>Pezizomycotina</taxon>
        <taxon>Pezizomycetes</taxon>
        <taxon>Pezizales</taxon>
        <taxon>Pyronemataceae</taxon>
        <taxon>Pyronema</taxon>
    </lineage>
</organism>
<comment type="subcellular location">
    <subcellularLocation>
        <location evidence="1">Mitochondrion</location>
    </subcellularLocation>
</comment>
<keyword evidence="3" id="KW-0809">Transit peptide</keyword>
<feature type="compositionally biased region" description="Basic and acidic residues" evidence="5">
    <location>
        <begin position="324"/>
        <end position="340"/>
    </location>
</feature>
<evidence type="ECO:0000256" key="2">
    <source>
        <dbReference type="ARBA" id="ARBA00010835"/>
    </source>
</evidence>